<comment type="caution">
    <text evidence="1">The sequence shown here is derived from an EMBL/GenBank/DDBJ whole genome shotgun (WGS) entry which is preliminary data.</text>
</comment>
<evidence type="ECO:0000313" key="1">
    <source>
        <dbReference type="EMBL" id="KAF7344417.1"/>
    </source>
</evidence>
<name>A0A8H6XNR6_9AGAR</name>
<accession>A0A8H6XNR6</accession>
<dbReference type="EMBL" id="JACAZH010000021">
    <property type="protein sequence ID" value="KAF7344417.1"/>
    <property type="molecule type" value="Genomic_DNA"/>
</dbReference>
<sequence length="141" mass="14931">MFVHSDFQVDSSHTYRFSPCAGSVQHQLFVCSVYCCRLASLWFRALAARTTSSSSLDAQMNWYHPQSLAKFHRVPSILQQTCGAPPAAAAAAASASASAPSTSTHFGHSPPALLPFTPLSPAYPLLTACGYSAGCAAIVQH</sequence>
<reference evidence="1" key="1">
    <citation type="submission" date="2020-05" db="EMBL/GenBank/DDBJ databases">
        <title>Mycena genomes resolve the evolution of fungal bioluminescence.</title>
        <authorList>
            <person name="Tsai I.J."/>
        </authorList>
    </citation>
    <scope>NUCLEOTIDE SEQUENCE</scope>
    <source>
        <strain evidence="1">160909Yilan</strain>
    </source>
</reference>
<gene>
    <name evidence="1" type="ORF">MSAN_01922900</name>
</gene>
<evidence type="ECO:0000313" key="2">
    <source>
        <dbReference type="Proteomes" id="UP000623467"/>
    </source>
</evidence>
<keyword evidence="2" id="KW-1185">Reference proteome</keyword>
<protein>
    <submittedName>
        <fullName evidence="1">Uncharacterized protein</fullName>
    </submittedName>
</protein>
<dbReference type="Proteomes" id="UP000623467">
    <property type="component" value="Unassembled WGS sequence"/>
</dbReference>
<organism evidence="1 2">
    <name type="scientific">Mycena sanguinolenta</name>
    <dbReference type="NCBI Taxonomy" id="230812"/>
    <lineage>
        <taxon>Eukaryota</taxon>
        <taxon>Fungi</taxon>
        <taxon>Dikarya</taxon>
        <taxon>Basidiomycota</taxon>
        <taxon>Agaricomycotina</taxon>
        <taxon>Agaricomycetes</taxon>
        <taxon>Agaricomycetidae</taxon>
        <taxon>Agaricales</taxon>
        <taxon>Marasmiineae</taxon>
        <taxon>Mycenaceae</taxon>
        <taxon>Mycena</taxon>
    </lineage>
</organism>
<dbReference type="AlphaFoldDB" id="A0A8H6XNR6"/>
<proteinExistence type="predicted"/>